<organism evidence="1 2">
    <name type="scientific">Candidatus Magasanikbacteria bacterium CG_4_10_14_0_2_um_filter_41_31</name>
    <dbReference type="NCBI Taxonomy" id="1974639"/>
    <lineage>
        <taxon>Bacteria</taxon>
        <taxon>Candidatus Magasanikiibacteriota</taxon>
    </lineage>
</organism>
<dbReference type="EMBL" id="PFPI01000056">
    <property type="protein sequence ID" value="PIZ92556.1"/>
    <property type="molecule type" value="Genomic_DNA"/>
</dbReference>
<dbReference type="Proteomes" id="UP000230078">
    <property type="component" value="Unassembled WGS sequence"/>
</dbReference>
<name>A0A2M7V2A6_9BACT</name>
<evidence type="ECO:0000313" key="1">
    <source>
        <dbReference type="EMBL" id="PIZ92556.1"/>
    </source>
</evidence>
<evidence type="ECO:0000313" key="2">
    <source>
        <dbReference type="Proteomes" id="UP000230078"/>
    </source>
</evidence>
<gene>
    <name evidence="1" type="ORF">COX83_04015</name>
</gene>
<proteinExistence type="predicted"/>
<sequence length="91" mass="10319">MSKSYDVGMLLNIVGFRWAPHPDGQGVGSMVVSLVHDTILTPRKDKFNFRVDHDALEIIMALTASLRGVGYKFTLTKKEGELEFWDLQIEH</sequence>
<reference evidence="2" key="1">
    <citation type="submission" date="2017-09" db="EMBL/GenBank/DDBJ databases">
        <title>Depth-based differentiation of microbial function through sediment-hosted aquifers and enrichment of novel symbionts in the deep terrestrial subsurface.</title>
        <authorList>
            <person name="Probst A.J."/>
            <person name="Ladd B."/>
            <person name="Jarett J.K."/>
            <person name="Geller-Mcgrath D.E."/>
            <person name="Sieber C.M.K."/>
            <person name="Emerson J.B."/>
            <person name="Anantharaman K."/>
            <person name="Thomas B.C."/>
            <person name="Malmstrom R."/>
            <person name="Stieglmeier M."/>
            <person name="Klingl A."/>
            <person name="Woyke T."/>
            <person name="Ryan C.M."/>
            <person name="Banfield J.F."/>
        </authorList>
    </citation>
    <scope>NUCLEOTIDE SEQUENCE [LARGE SCALE GENOMIC DNA]</scope>
</reference>
<comment type="caution">
    <text evidence="1">The sequence shown here is derived from an EMBL/GenBank/DDBJ whole genome shotgun (WGS) entry which is preliminary data.</text>
</comment>
<protein>
    <submittedName>
        <fullName evidence="1">Uncharacterized protein</fullName>
    </submittedName>
</protein>
<accession>A0A2M7V2A6</accession>
<dbReference type="AlphaFoldDB" id="A0A2M7V2A6"/>